<evidence type="ECO:0000313" key="2">
    <source>
        <dbReference type="Proteomes" id="UP000887560"/>
    </source>
</evidence>
<feature type="compositionally biased region" description="Low complexity" evidence="1">
    <location>
        <begin position="373"/>
        <end position="390"/>
    </location>
</feature>
<feature type="region of interest" description="Disordered" evidence="1">
    <location>
        <begin position="116"/>
        <end position="136"/>
    </location>
</feature>
<organism evidence="2 3">
    <name type="scientific">Meloidogyne floridensis</name>
    <dbReference type="NCBI Taxonomy" id="298350"/>
    <lineage>
        <taxon>Eukaryota</taxon>
        <taxon>Metazoa</taxon>
        <taxon>Ecdysozoa</taxon>
        <taxon>Nematoda</taxon>
        <taxon>Chromadorea</taxon>
        <taxon>Rhabditida</taxon>
        <taxon>Tylenchina</taxon>
        <taxon>Tylenchomorpha</taxon>
        <taxon>Tylenchoidea</taxon>
        <taxon>Meloidogynidae</taxon>
        <taxon>Meloidogyninae</taxon>
        <taxon>Meloidogyne</taxon>
    </lineage>
</organism>
<dbReference type="AlphaFoldDB" id="A0A915NSR8"/>
<feature type="region of interest" description="Disordered" evidence="1">
    <location>
        <begin position="358"/>
        <end position="390"/>
    </location>
</feature>
<evidence type="ECO:0000313" key="3">
    <source>
        <dbReference type="WBParaSite" id="scf7180000419943.g4520"/>
    </source>
</evidence>
<dbReference type="WBParaSite" id="scf7180000419943.g4520">
    <property type="protein sequence ID" value="scf7180000419943.g4520"/>
    <property type="gene ID" value="scf7180000419943.g4520"/>
</dbReference>
<protein>
    <submittedName>
        <fullName evidence="3">Uncharacterized protein</fullName>
    </submittedName>
</protein>
<evidence type="ECO:0000256" key="1">
    <source>
        <dbReference type="SAM" id="MobiDB-lite"/>
    </source>
</evidence>
<reference evidence="3" key="1">
    <citation type="submission" date="2022-11" db="UniProtKB">
        <authorList>
            <consortium name="WormBaseParasite"/>
        </authorList>
    </citation>
    <scope>IDENTIFICATION</scope>
</reference>
<feature type="region of interest" description="Disordered" evidence="1">
    <location>
        <begin position="150"/>
        <end position="173"/>
    </location>
</feature>
<feature type="region of interest" description="Disordered" evidence="1">
    <location>
        <begin position="54"/>
        <end position="89"/>
    </location>
</feature>
<dbReference type="Proteomes" id="UP000887560">
    <property type="component" value="Unplaced"/>
</dbReference>
<accession>A0A915NSR8</accession>
<sequence>MHHSLAISASGSCLMDASFHSALDANGSITNGGSPWASQQQLERGEIVMEHVLGNNEDSASTGGRRRLLGPGRHISSNQQQRGTLPLRVPVPPPVQSTDYNNQSLTHSCAACSPSNLSNNNTCPPPPPPPPRDQKRLNTHAYVNVDFKTTRGQSSNLSVRELQQQQKNNTSTDRRMEFLISGPGAFQLSSPNRPCAISNNSLQPPSISFNTNSSNPSCSAFSPTTSPMQHSFHAFCPINNSENLQQFQSSPYSLSPYRLQQNQQQLGWNRREIEDPCHRLMSQSISGALPPSPSGIFPFNGNGSVSNSDNRQLSLYGKTSNSLEQIATGRTAPAPLLLQYSTTKQQNGYRTLNSGSRQQLLQPNNNEGGGGSSSCSTLITSSTNTMGGDL</sequence>
<keyword evidence="2" id="KW-1185">Reference proteome</keyword>
<feature type="compositionally biased region" description="Polar residues" evidence="1">
    <location>
        <begin position="150"/>
        <end position="171"/>
    </location>
</feature>
<name>A0A915NSR8_9BILA</name>
<proteinExistence type="predicted"/>